<feature type="region of interest" description="Disordered" evidence="1">
    <location>
        <begin position="279"/>
        <end position="385"/>
    </location>
</feature>
<dbReference type="SUPFAM" id="SSF53300">
    <property type="entry name" value="vWA-like"/>
    <property type="match status" value="1"/>
</dbReference>
<evidence type="ECO:0000313" key="3">
    <source>
        <dbReference type="Proteomes" id="UP000013487"/>
    </source>
</evidence>
<dbReference type="EMBL" id="ARXZ02000004">
    <property type="protein sequence ID" value="ERI00887.1"/>
    <property type="molecule type" value="Genomic_DNA"/>
</dbReference>
<reference evidence="2 3" key="1">
    <citation type="journal article" date="2013" name="Genome Announc.">
        <title>Draft Genome Sequence of Bacillus thuringiensis var. thuringiensis Strain T01-328, a Brazilian Isolate That Produces a Soluble Pesticide Protein, Cry1Ia.</title>
        <authorList>
            <person name="Varani A.M."/>
            <person name="Lemos M.V."/>
            <person name="Fernandes C.C."/>
            <person name="Lemos E.G."/>
            <person name="Alves E.C."/>
            <person name="Desiderio J.A."/>
        </authorList>
    </citation>
    <scope>NUCLEOTIDE SEQUENCE [LARGE SCALE GENOMIC DNA]</scope>
    <source>
        <strain evidence="2 3">T01-328</strain>
    </source>
</reference>
<feature type="compositionally biased region" description="Basic and acidic residues" evidence="1">
    <location>
        <begin position="305"/>
        <end position="319"/>
    </location>
</feature>
<protein>
    <submittedName>
        <fullName evidence="2">Nitric oxide reductase activation protein</fullName>
    </submittedName>
</protein>
<name>A0AAN4HJN5_BACTU</name>
<dbReference type="Gene3D" id="3.40.50.410">
    <property type="entry name" value="von Willebrand factor, type A domain"/>
    <property type="match status" value="1"/>
</dbReference>
<feature type="region of interest" description="Disordered" evidence="1">
    <location>
        <begin position="405"/>
        <end position="426"/>
    </location>
</feature>
<comment type="caution">
    <text evidence="2">The sequence shown here is derived from an EMBL/GenBank/DDBJ whole genome shotgun (WGS) entry which is preliminary data.</text>
</comment>
<accession>A0AAN4HJN5</accession>
<gene>
    <name evidence="2" type="ORF">BTCBT_002442</name>
</gene>
<evidence type="ECO:0000313" key="2">
    <source>
        <dbReference type="EMBL" id="ERI00887.1"/>
    </source>
</evidence>
<dbReference type="AlphaFoldDB" id="A0AAN4HJN5"/>
<feature type="compositionally biased region" description="Acidic residues" evidence="1">
    <location>
        <begin position="343"/>
        <end position="355"/>
    </location>
</feature>
<dbReference type="InterPro" id="IPR036465">
    <property type="entry name" value="vWFA_dom_sf"/>
</dbReference>
<dbReference type="Proteomes" id="UP000013487">
    <property type="component" value="Unassembled WGS sequence"/>
</dbReference>
<dbReference type="PANTHER" id="PTHR41248">
    <property type="entry name" value="NORD PROTEIN"/>
    <property type="match status" value="1"/>
</dbReference>
<dbReference type="PANTHER" id="PTHR41248:SF1">
    <property type="entry name" value="NORD PROTEIN"/>
    <property type="match status" value="1"/>
</dbReference>
<evidence type="ECO:0000256" key="1">
    <source>
        <dbReference type="SAM" id="MobiDB-lite"/>
    </source>
</evidence>
<proteinExistence type="predicted"/>
<dbReference type="InterPro" id="IPR051928">
    <property type="entry name" value="NorD/CobT"/>
</dbReference>
<organism evidence="2 3">
    <name type="scientific">Bacillus thuringiensis T01-328</name>
    <dbReference type="NCBI Taxonomy" id="1324966"/>
    <lineage>
        <taxon>Bacteria</taxon>
        <taxon>Bacillati</taxon>
        <taxon>Bacillota</taxon>
        <taxon>Bacilli</taxon>
        <taxon>Bacillales</taxon>
        <taxon>Bacillaceae</taxon>
        <taxon>Bacillus</taxon>
        <taxon>Bacillus cereus group</taxon>
    </lineage>
</organism>
<dbReference type="RefSeq" id="WP_000614276.1">
    <property type="nucleotide sequence ID" value="NZ_ARXZ02000004.1"/>
</dbReference>
<sequence>MIQHSSKTKNIIDYFNRKSIYNQLNMVIFNLLGRTDIPFSLNVGGSSYTDFKKIVVGLPEIFVEKSFSYEEIFSALKALTGHEAEHIKSSDYRVLKMFLKDGSEYLNEKFQIHQNHGMKIAKHVLNSVEDGRIEKRLCNRKKGYKKHIQFLNATLWKEQPIRKENELQDFLYSITSYSVTGLFPKDFEVHYKNTRMEKELNKIKTMTIKGINESTAQGCANRCMRIIEITAPYLAELLKDEANQMSVDDMSDYTQYTCENPDTTSSENPGNAISVHFKSEEENKDDSSQEQEQNEGDGNGILGDMKGEEGEPKQEERSGEANSTSESNEDSTEGEDSAKNEETQETQEGTEEESDVNNTSKQDDSTEDSNEDESKSNSISDDSIVENIIENVRKDAMKDAEFALKNAKKEEDKQKEESKKKAKIDKDVTKKEVNDVQEAYSDNKYGKQKPTLTISPITKRKRELTEDIKRDGKRFRKEIEEIFKNKKTYDSRHRRKGILDTSSIWKVGTKDYNVFLKKGQPQTTDYVAYMLVDGSGSMMDRVDENNNKVSCSQKACAVIEEGIKGFIPFKSTIFRASGRNVMHTTVSEFSNDSKFNESWNAYFEANGGNMDGFSIRIAIKELLQRPERNRLLVILSDGLPSAYPSQKLGQADVKDAVKEARKNGIKVVSICFGSKRHREETIDVYNDMYQKSVISCDPSDINKELTRVLKREITR</sequence>